<evidence type="ECO:0000313" key="2">
    <source>
        <dbReference type="Proteomes" id="UP000217790"/>
    </source>
</evidence>
<accession>A0A2H3CBH6</accession>
<dbReference type="EMBL" id="KZ293745">
    <property type="protein sequence ID" value="PBK80435.1"/>
    <property type="molecule type" value="Genomic_DNA"/>
</dbReference>
<dbReference type="Proteomes" id="UP000217790">
    <property type="component" value="Unassembled WGS sequence"/>
</dbReference>
<protein>
    <submittedName>
        <fullName evidence="1">Uncharacterized protein</fullName>
    </submittedName>
</protein>
<organism evidence="1 2">
    <name type="scientific">Armillaria gallica</name>
    <name type="common">Bulbous honey fungus</name>
    <name type="synonym">Armillaria bulbosa</name>
    <dbReference type="NCBI Taxonomy" id="47427"/>
    <lineage>
        <taxon>Eukaryota</taxon>
        <taxon>Fungi</taxon>
        <taxon>Dikarya</taxon>
        <taxon>Basidiomycota</taxon>
        <taxon>Agaricomycotina</taxon>
        <taxon>Agaricomycetes</taxon>
        <taxon>Agaricomycetidae</taxon>
        <taxon>Agaricales</taxon>
        <taxon>Marasmiineae</taxon>
        <taxon>Physalacriaceae</taxon>
        <taxon>Armillaria</taxon>
    </lineage>
</organism>
<proteinExistence type="predicted"/>
<evidence type="ECO:0000313" key="1">
    <source>
        <dbReference type="EMBL" id="PBK80435.1"/>
    </source>
</evidence>
<gene>
    <name evidence="1" type="ORF">ARMGADRAFT_1092226</name>
</gene>
<keyword evidence="2" id="KW-1185">Reference proteome</keyword>
<name>A0A2H3CBH6_ARMGA</name>
<dbReference type="AlphaFoldDB" id="A0A2H3CBH6"/>
<reference evidence="2" key="1">
    <citation type="journal article" date="2017" name="Nat. Ecol. Evol.">
        <title>Genome expansion and lineage-specific genetic innovations in the forest pathogenic fungi Armillaria.</title>
        <authorList>
            <person name="Sipos G."/>
            <person name="Prasanna A.N."/>
            <person name="Walter M.C."/>
            <person name="O'Connor E."/>
            <person name="Balint B."/>
            <person name="Krizsan K."/>
            <person name="Kiss B."/>
            <person name="Hess J."/>
            <person name="Varga T."/>
            <person name="Slot J."/>
            <person name="Riley R."/>
            <person name="Boka B."/>
            <person name="Rigling D."/>
            <person name="Barry K."/>
            <person name="Lee J."/>
            <person name="Mihaltcheva S."/>
            <person name="LaButti K."/>
            <person name="Lipzen A."/>
            <person name="Waldron R."/>
            <person name="Moloney N.M."/>
            <person name="Sperisen C."/>
            <person name="Kredics L."/>
            <person name="Vagvoelgyi C."/>
            <person name="Patrignani A."/>
            <person name="Fitzpatrick D."/>
            <person name="Nagy I."/>
            <person name="Doyle S."/>
            <person name="Anderson J.B."/>
            <person name="Grigoriev I.V."/>
            <person name="Gueldener U."/>
            <person name="Muensterkoetter M."/>
            <person name="Nagy L.G."/>
        </authorList>
    </citation>
    <scope>NUCLEOTIDE SEQUENCE [LARGE SCALE GENOMIC DNA]</scope>
    <source>
        <strain evidence="2">Ar21-2</strain>
    </source>
</reference>
<sequence>MSILSGLKMEIYTSLIGVGRSQARIIHILSYAVSASQREPPPGVSAVSSVSSPCLTSSDYNYLVVSGRTLIALVELPELSVFSLTLPEQFSHHRTHTYYWTFGLEHYFMDLAPYSTLRTHRTYGTR</sequence>
<dbReference type="InParanoid" id="A0A2H3CBH6"/>